<sequence>MGKLDVFLRFIFGLIRERSTLKPHDQLFDYTKKLILEYILSYKAVGLFHCLREYDNQALLDEVKYFLKYNLSPISDFSPMHWSIMLQRTSNFEGMRESFEMSVSTRCDENLIRQLPAIYKSRKAMLRFSNLTDKCCPALASILSTREAYLRELDLGYNSIGDTGVRELVEGLRDQNCKLKTIRLQGCGLTGQACKDLALALRQSWKLRELDLSMNEIGDDGVRYLADGLRSPECQLETLRLSQCNIEEKGCCCLASALQLNSGILKVLDLSINMVRDKGAKELYIKCDVSQLTKLEMYHCGLTALSCHNIGEALKHETSNLVELNLSNNQLEDSGFALICEGMYAWCRLEKLNVSRCGITGRACVYLATVLCSLSQLYKGLTQKTDWQAVELRELDLSMNCIGDQGVREIAAGLKNPCTHLKALNLSHCSLTDDCCAELASGLGSKESIISELDLSGNDLQDKGVRKLCTGLRSPHCKLEKLSLRTCGLTSRSIQFLSAALKSNPQHLAELHLMGNNLESSGIKVLVELTKNEKYCLQTIDVSAD</sequence>
<dbReference type="EMBL" id="JAUZQC010000009">
    <property type="protein sequence ID" value="KAK5866594.1"/>
    <property type="molecule type" value="Genomic_DNA"/>
</dbReference>
<accession>A0AAN8AS45</accession>
<evidence type="ECO:0000256" key="2">
    <source>
        <dbReference type="ARBA" id="ARBA00022737"/>
    </source>
</evidence>
<keyword evidence="2" id="KW-0677">Repeat</keyword>
<dbReference type="SUPFAM" id="SSF52047">
    <property type="entry name" value="RNI-like"/>
    <property type="match status" value="2"/>
</dbReference>
<dbReference type="Gene3D" id="3.80.10.10">
    <property type="entry name" value="Ribonuclease Inhibitor"/>
    <property type="match status" value="2"/>
</dbReference>
<dbReference type="InterPro" id="IPR051261">
    <property type="entry name" value="NLR"/>
</dbReference>
<comment type="caution">
    <text evidence="3">The sequence shown here is derived from an EMBL/GenBank/DDBJ whole genome shotgun (WGS) entry which is preliminary data.</text>
</comment>
<reference evidence="3 4" key="2">
    <citation type="journal article" date="2023" name="Mol. Biol. Evol.">
        <title>Genomics of Secondarily Temperate Adaptation in the Only Non-Antarctic Icefish.</title>
        <authorList>
            <person name="Rivera-Colon A.G."/>
            <person name="Rayamajhi N."/>
            <person name="Minhas B.F."/>
            <person name="Madrigal G."/>
            <person name="Bilyk K.T."/>
            <person name="Yoon V."/>
            <person name="Hune M."/>
            <person name="Gregory S."/>
            <person name="Cheng C.H.C."/>
            <person name="Catchen J.M."/>
        </authorList>
    </citation>
    <scope>NUCLEOTIDE SEQUENCE [LARGE SCALE GENOMIC DNA]</scope>
    <source>
        <strain evidence="3">JMC-PN-2008</strain>
    </source>
</reference>
<keyword evidence="1" id="KW-0433">Leucine-rich repeat</keyword>
<dbReference type="InterPro" id="IPR032675">
    <property type="entry name" value="LRR_dom_sf"/>
</dbReference>
<evidence type="ECO:0000313" key="3">
    <source>
        <dbReference type="EMBL" id="KAK5866594.1"/>
    </source>
</evidence>
<reference evidence="3 4" key="1">
    <citation type="journal article" date="2023" name="Genes (Basel)">
        <title>Chromosome-Level Genome Assembly and Circadian Gene Repertoire of the Patagonia Blennie Eleginops maclovinus-The Closest Ancestral Proxy of Antarctic Cryonotothenioids.</title>
        <authorList>
            <person name="Cheng C.C."/>
            <person name="Rivera-Colon A.G."/>
            <person name="Minhas B.F."/>
            <person name="Wilson L."/>
            <person name="Rayamajhi N."/>
            <person name="Vargas-Chacoff L."/>
            <person name="Catchen J.M."/>
        </authorList>
    </citation>
    <scope>NUCLEOTIDE SEQUENCE [LARGE SCALE GENOMIC DNA]</scope>
    <source>
        <strain evidence="3">JMC-PN-2008</strain>
    </source>
</reference>
<dbReference type="AlphaFoldDB" id="A0AAN8AS45"/>
<keyword evidence="4" id="KW-1185">Reference proteome</keyword>
<evidence type="ECO:0000313" key="4">
    <source>
        <dbReference type="Proteomes" id="UP001346869"/>
    </source>
</evidence>
<dbReference type="Pfam" id="PF13516">
    <property type="entry name" value="LRR_6"/>
    <property type="match status" value="7"/>
</dbReference>
<name>A0AAN8AS45_ELEMC</name>
<dbReference type="SMART" id="SM00368">
    <property type="entry name" value="LRR_RI"/>
    <property type="match status" value="12"/>
</dbReference>
<dbReference type="PANTHER" id="PTHR24106">
    <property type="entry name" value="NACHT, LRR AND CARD DOMAINS-CONTAINING"/>
    <property type="match status" value="1"/>
</dbReference>
<organism evidence="3 4">
    <name type="scientific">Eleginops maclovinus</name>
    <name type="common">Patagonian blennie</name>
    <name type="synonym">Eleginus maclovinus</name>
    <dbReference type="NCBI Taxonomy" id="56733"/>
    <lineage>
        <taxon>Eukaryota</taxon>
        <taxon>Metazoa</taxon>
        <taxon>Chordata</taxon>
        <taxon>Craniata</taxon>
        <taxon>Vertebrata</taxon>
        <taxon>Euteleostomi</taxon>
        <taxon>Actinopterygii</taxon>
        <taxon>Neopterygii</taxon>
        <taxon>Teleostei</taxon>
        <taxon>Neoteleostei</taxon>
        <taxon>Acanthomorphata</taxon>
        <taxon>Eupercaria</taxon>
        <taxon>Perciformes</taxon>
        <taxon>Notothenioidei</taxon>
        <taxon>Eleginopidae</taxon>
        <taxon>Eleginops</taxon>
    </lineage>
</organism>
<dbReference type="Proteomes" id="UP001346869">
    <property type="component" value="Unassembled WGS sequence"/>
</dbReference>
<proteinExistence type="predicted"/>
<evidence type="ECO:0000256" key="1">
    <source>
        <dbReference type="ARBA" id="ARBA00022614"/>
    </source>
</evidence>
<dbReference type="SMART" id="SM00367">
    <property type="entry name" value="LRR_CC"/>
    <property type="match status" value="8"/>
</dbReference>
<protein>
    <submittedName>
        <fullName evidence="3">Uncharacterized protein</fullName>
    </submittedName>
</protein>
<gene>
    <name evidence="3" type="ORF">PBY51_020773</name>
</gene>
<dbReference type="InterPro" id="IPR001611">
    <property type="entry name" value="Leu-rich_rpt"/>
</dbReference>
<dbReference type="InterPro" id="IPR006553">
    <property type="entry name" value="Leu-rich_rpt_Cys-con_subtyp"/>
</dbReference>